<keyword evidence="3" id="KW-0597">Phosphoprotein</keyword>
<dbReference type="SUPFAM" id="SSF55874">
    <property type="entry name" value="ATPase domain of HSP90 chaperone/DNA topoisomerase II/histidine kinase"/>
    <property type="match status" value="1"/>
</dbReference>
<dbReference type="Pfam" id="PF13426">
    <property type="entry name" value="PAS_9"/>
    <property type="match status" value="1"/>
</dbReference>
<dbReference type="InterPro" id="IPR035965">
    <property type="entry name" value="PAS-like_dom_sf"/>
</dbReference>
<feature type="repeat" description="TPR" evidence="6">
    <location>
        <begin position="123"/>
        <end position="156"/>
    </location>
</feature>
<dbReference type="CDD" id="cd00130">
    <property type="entry name" value="PAS"/>
    <property type="match status" value="1"/>
</dbReference>
<dbReference type="SMART" id="SM00091">
    <property type="entry name" value="PAS"/>
    <property type="match status" value="1"/>
</dbReference>
<feature type="repeat" description="TPR" evidence="6">
    <location>
        <begin position="243"/>
        <end position="276"/>
    </location>
</feature>
<keyword evidence="8" id="KW-0732">Signal</keyword>
<evidence type="ECO:0000256" key="8">
    <source>
        <dbReference type="SAM" id="SignalP"/>
    </source>
</evidence>
<evidence type="ECO:0000313" key="10">
    <source>
        <dbReference type="EMBL" id="MFD2564474.1"/>
    </source>
</evidence>
<reference evidence="11" key="1">
    <citation type="journal article" date="2019" name="Int. J. Syst. Evol. Microbiol.">
        <title>The Global Catalogue of Microorganisms (GCM) 10K type strain sequencing project: providing services to taxonomists for standard genome sequencing and annotation.</title>
        <authorList>
            <consortium name="The Broad Institute Genomics Platform"/>
            <consortium name="The Broad Institute Genome Sequencing Center for Infectious Disease"/>
            <person name="Wu L."/>
            <person name="Ma J."/>
        </authorList>
    </citation>
    <scope>NUCLEOTIDE SEQUENCE [LARGE SCALE GENOMIC DNA]</scope>
    <source>
        <strain evidence="11">KCTC 52274</strain>
    </source>
</reference>
<feature type="repeat" description="TPR" evidence="6">
    <location>
        <begin position="323"/>
        <end position="356"/>
    </location>
</feature>
<dbReference type="SMART" id="SM00388">
    <property type="entry name" value="HisKA"/>
    <property type="match status" value="1"/>
</dbReference>
<dbReference type="PROSITE" id="PS50293">
    <property type="entry name" value="TPR_REGION"/>
    <property type="match status" value="1"/>
</dbReference>
<dbReference type="Proteomes" id="UP001597319">
    <property type="component" value="Unassembled WGS sequence"/>
</dbReference>
<dbReference type="InterPro" id="IPR036097">
    <property type="entry name" value="HisK_dim/P_sf"/>
</dbReference>
<dbReference type="Pfam" id="PF00512">
    <property type="entry name" value="HisKA"/>
    <property type="match status" value="1"/>
</dbReference>
<dbReference type="Gene3D" id="3.30.565.10">
    <property type="entry name" value="Histidine kinase-like ATPase, C-terminal domain"/>
    <property type="match status" value="1"/>
</dbReference>
<dbReference type="Gene3D" id="1.10.287.130">
    <property type="match status" value="1"/>
</dbReference>
<dbReference type="InterPro" id="IPR003661">
    <property type="entry name" value="HisK_dim/P_dom"/>
</dbReference>
<dbReference type="PROSITE" id="PS51257">
    <property type="entry name" value="PROKAR_LIPOPROTEIN"/>
    <property type="match status" value="1"/>
</dbReference>
<feature type="chain" id="PRO_5047541949" description="histidine kinase" evidence="8">
    <location>
        <begin position="22"/>
        <end position="945"/>
    </location>
</feature>
<dbReference type="PANTHER" id="PTHR45641:SF19">
    <property type="entry name" value="NEPHROCYSTIN-3"/>
    <property type="match status" value="1"/>
</dbReference>
<dbReference type="InterPro" id="IPR004358">
    <property type="entry name" value="Sig_transdc_His_kin-like_C"/>
</dbReference>
<dbReference type="InterPro" id="IPR000014">
    <property type="entry name" value="PAS"/>
</dbReference>
<dbReference type="EMBL" id="JBHULE010000019">
    <property type="protein sequence ID" value="MFD2564474.1"/>
    <property type="molecule type" value="Genomic_DNA"/>
</dbReference>
<sequence>MIKNIIAYLLISSCSCLVSSAQVNIDSLKSIWKNTSRHDTIRLNAINQMVNEGYLYSKPDSAFYYAQLQYDFAKSKGLKKQMANARNMQGISLMYQGKYDLANDHYTQSLSIHEEISNKAGIANTLNGIGNNFRDQGDFNNALKCYNRSLRIREEIGDKKGISASLNNIGVVYYKRGDYTKALDYHNRSLAIKKEMGNKKGMAYSFINMGINYFEQGDYVNAIDYYRRGFSLVEEIGDKRAMSSTLNNIALIYTNQSDFENALKYHNQSLAIAEEMSDKKGIIGSLNNIGLIYNKLNNSKDAFDYLFRGLTISTEIGEKEGIATSLNNIGKVYFDQGDYEKAKDFYNRSLIQMESIGEVGKTTKILRNIGENYNELGDYNNAIAYNKRALNQAQEIRNIIEIKEAAHALYNSYKATGNPRKALEMLELYIAKKDSIDSQQNQREVIRQEYKSSYEKKAMADSLAFVREQLIKDASIQVRDAQLEKSKIQQIALYGCLALTLLFLMYVYSRYRLLRRQKRIISKQNEDITSAMEQLKQSKTQYKGLFSSLPDALLVFDYDDKGIINDCNDVAVSLLGKKSKNELIGHSLFEISSKRQLGHKNPINLKEDKVKKLSPTQTSSFEFNIDNADGSKSPVLVSMCVIEVKGRNQVFALLRDISDIKIYQKELETSKTDLESTLSKLQDTLKELKISKDKLSEVNKWLEDKVTERTLELEIANKKLIGLDKAKSQFINIISHEIRTPLNGIIGGLSLLKDSKLSEEASSLIEILDLSASRLNDFSKKALDISLINVYNKDILKPEKVKVRDIIEKTVHKVTLEKNEKEVTFKTEFNTDIDTIVVDSNYFGKSLFHIIHNAMKYSPNKGTVSVLVDDHDHNLVITVKDEGDGFEKGFTITNNVTFSNKNHIDDNPGLGLYLANQIIEIHGGHMENGNNDDKGAFVKIYIPTT</sequence>
<evidence type="ECO:0000256" key="2">
    <source>
        <dbReference type="ARBA" id="ARBA00012438"/>
    </source>
</evidence>
<dbReference type="InterPro" id="IPR011990">
    <property type="entry name" value="TPR-like_helical_dom_sf"/>
</dbReference>
<evidence type="ECO:0000256" key="1">
    <source>
        <dbReference type="ARBA" id="ARBA00000085"/>
    </source>
</evidence>
<evidence type="ECO:0000256" key="3">
    <source>
        <dbReference type="ARBA" id="ARBA00022553"/>
    </source>
</evidence>
<dbReference type="SUPFAM" id="SSF55785">
    <property type="entry name" value="PYP-like sensor domain (PAS domain)"/>
    <property type="match status" value="1"/>
</dbReference>
<evidence type="ECO:0000256" key="5">
    <source>
        <dbReference type="ARBA" id="ARBA00022803"/>
    </source>
</evidence>
<dbReference type="RefSeq" id="WP_378294303.1">
    <property type="nucleotide sequence ID" value="NZ_JBHULE010000019.1"/>
</dbReference>
<organism evidence="10 11">
    <name type="scientific">Aquimarina rubra</name>
    <dbReference type="NCBI Taxonomy" id="1920033"/>
    <lineage>
        <taxon>Bacteria</taxon>
        <taxon>Pseudomonadati</taxon>
        <taxon>Bacteroidota</taxon>
        <taxon>Flavobacteriia</taxon>
        <taxon>Flavobacteriales</taxon>
        <taxon>Flavobacteriaceae</taxon>
        <taxon>Aquimarina</taxon>
    </lineage>
</organism>
<dbReference type="NCBIfam" id="TIGR00229">
    <property type="entry name" value="sensory_box"/>
    <property type="match status" value="1"/>
</dbReference>
<feature type="domain" description="Histidine kinase" evidence="9">
    <location>
        <begin position="733"/>
        <end position="945"/>
    </location>
</feature>
<dbReference type="SUPFAM" id="SSF47384">
    <property type="entry name" value="Homodimeric domain of signal transducing histidine kinase"/>
    <property type="match status" value="1"/>
</dbReference>
<feature type="coiled-coil region" evidence="7">
    <location>
        <begin position="664"/>
        <end position="705"/>
    </location>
</feature>
<keyword evidence="11" id="KW-1185">Reference proteome</keyword>
<feature type="repeat" description="TPR" evidence="6">
    <location>
        <begin position="363"/>
        <end position="396"/>
    </location>
</feature>
<gene>
    <name evidence="10" type="ORF">ACFSR1_17460</name>
</gene>
<keyword evidence="5 6" id="KW-0802">TPR repeat</keyword>
<dbReference type="Pfam" id="PF13424">
    <property type="entry name" value="TPR_12"/>
    <property type="match status" value="3"/>
</dbReference>
<dbReference type="EC" id="2.7.13.3" evidence="2"/>
<evidence type="ECO:0000256" key="7">
    <source>
        <dbReference type="SAM" id="Coils"/>
    </source>
</evidence>
<dbReference type="PANTHER" id="PTHR45641">
    <property type="entry name" value="TETRATRICOPEPTIDE REPEAT PROTEIN (AFU_ORTHOLOGUE AFUA_6G03870)"/>
    <property type="match status" value="1"/>
</dbReference>
<dbReference type="PROSITE" id="PS50005">
    <property type="entry name" value="TPR"/>
    <property type="match status" value="6"/>
</dbReference>
<evidence type="ECO:0000256" key="6">
    <source>
        <dbReference type="PROSITE-ProRule" id="PRU00339"/>
    </source>
</evidence>
<dbReference type="InterPro" id="IPR019734">
    <property type="entry name" value="TPR_rpt"/>
</dbReference>
<dbReference type="CDD" id="cd00075">
    <property type="entry name" value="HATPase"/>
    <property type="match status" value="1"/>
</dbReference>
<keyword evidence="7" id="KW-0175">Coiled coil</keyword>
<dbReference type="SMART" id="SM00387">
    <property type="entry name" value="HATPase_c"/>
    <property type="match status" value="1"/>
</dbReference>
<dbReference type="SUPFAM" id="SSF48452">
    <property type="entry name" value="TPR-like"/>
    <property type="match status" value="2"/>
</dbReference>
<name>A0ABW5LIW8_9FLAO</name>
<evidence type="ECO:0000259" key="9">
    <source>
        <dbReference type="PROSITE" id="PS50109"/>
    </source>
</evidence>
<dbReference type="InterPro" id="IPR036890">
    <property type="entry name" value="HATPase_C_sf"/>
</dbReference>
<feature type="repeat" description="TPR" evidence="6">
    <location>
        <begin position="203"/>
        <end position="236"/>
    </location>
</feature>
<dbReference type="InterPro" id="IPR003594">
    <property type="entry name" value="HATPase_dom"/>
</dbReference>
<evidence type="ECO:0000256" key="4">
    <source>
        <dbReference type="ARBA" id="ARBA00022737"/>
    </source>
</evidence>
<dbReference type="PROSITE" id="PS50109">
    <property type="entry name" value="HIS_KIN"/>
    <property type="match status" value="1"/>
</dbReference>
<dbReference type="Pfam" id="PF02518">
    <property type="entry name" value="HATPase_c"/>
    <property type="match status" value="1"/>
</dbReference>
<protein>
    <recommendedName>
        <fullName evidence="2">histidine kinase</fullName>
        <ecNumber evidence="2">2.7.13.3</ecNumber>
    </recommendedName>
</protein>
<keyword evidence="4" id="KW-0677">Repeat</keyword>
<dbReference type="PRINTS" id="PR00344">
    <property type="entry name" value="BCTRLSENSOR"/>
</dbReference>
<dbReference type="Gene3D" id="1.25.40.10">
    <property type="entry name" value="Tetratricopeptide repeat domain"/>
    <property type="match status" value="2"/>
</dbReference>
<dbReference type="SMART" id="SM00028">
    <property type="entry name" value="TPR"/>
    <property type="match status" value="8"/>
</dbReference>
<feature type="repeat" description="TPR" evidence="6">
    <location>
        <begin position="163"/>
        <end position="196"/>
    </location>
</feature>
<accession>A0ABW5LIW8</accession>
<proteinExistence type="predicted"/>
<comment type="catalytic activity">
    <reaction evidence="1">
        <text>ATP + protein L-histidine = ADP + protein N-phospho-L-histidine.</text>
        <dbReference type="EC" id="2.7.13.3"/>
    </reaction>
</comment>
<comment type="caution">
    <text evidence="10">The sequence shown here is derived from an EMBL/GenBank/DDBJ whole genome shotgun (WGS) entry which is preliminary data.</text>
</comment>
<dbReference type="Gene3D" id="3.30.450.20">
    <property type="entry name" value="PAS domain"/>
    <property type="match status" value="1"/>
</dbReference>
<dbReference type="InterPro" id="IPR005467">
    <property type="entry name" value="His_kinase_dom"/>
</dbReference>
<dbReference type="CDD" id="cd00082">
    <property type="entry name" value="HisKA"/>
    <property type="match status" value="1"/>
</dbReference>
<feature type="signal peptide" evidence="8">
    <location>
        <begin position="1"/>
        <end position="21"/>
    </location>
</feature>
<evidence type="ECO:0000313" key="11">
    <source>
        <dbReference type="Proteomes" id="UP001597319"/>
    </source>
</evidence>